<dbReference type="EMBL" id="JAPUFD010000011">
    <property type="protein sequence ID" value="MDI1490386.1"/>
    <property type="molecule type" value="Genomic_DNA"/>
</dbReference>
<dbReference type="PANTHER" id="PTHR10622:SF10">
    <property type="entry name" value="HET DOMAIN-CONTAINING PROTEIN"/>
    <property type="match status" value="1"/>
</dbReference>
<evidence type="ECO:0000313" key="2">
    <source>
        <dbReference type="EMBL" id="MDI1490386.1"/>
    </source>
</evidence>
<name>A0AA43QPR1_9LECA</name>
<keyword evidence="3" id="KW-1185">Reference proteome</keyword>
<dbReference type="InterPro" id="IPR010730">
    <property type="entry name" value="HET"/>
</dbReference>
<evidence type="ECO:0000259" key="1">
    <source>
        <dbReference type="Pfam" id="PF06985"/>
    </source>
</evidence>
<dbReference type="Pfam" id="PF06985">
    <property type="entry name" value="HET"/>
    <property type="match status" value="1"/>
</dbReference>
<sequence length="310" mass="35371">MRLLDTTTIQLHEFFDDDIPPYAILSHTWGDGEISYQNLEQAKTEVNPRPGYGKIRQCCQLARSGGYLYLWIDTCCIDKTSSAELSEAINSMYRWYRDAGICYAYLKDVSQTSLDDESSVKAWCVSYLRFVPASRWFTRGWTLQELLAPKNLVFFNKDWVEIGNKTDLETKIHLATGIEPQLIRTPHIACVAQKMSWASKRRTTRHEDRSYCLMGLFDVQMPLLYGEGGEKAFLRLQYEIAKQSDDESLFAWNDASLHLCGVFAPSPEAFVDSGDVISAAFHDDYHRKPWSVGNRGLAIEFDNPTVSGQD</sequence>
<reference evidence="2" key="1">
    <citation type="journal article" date="2023" name="Genome Biol. Evol.">
        <title>First Whole Genome Sequence and Flow Cytometry Genome Size Data for the Lichen-Forming Fungus Ramalina farinacea (Ascomycota).</title>
        <authorList>
            <person name="Llewellyn T."/>
            <person name="Mian S."/>
            <person name="Hill R."/>
            <person name="Leitch I.J."/>
            <person name="Gaya E."/>
        </authorList>
    </citation>
    <scope>NUCLEOTIDE SEQUENCE</scope>
    <source>
        <strain evidence="2">LIQ254RAFAR</strain>
    </source>
</reference>
<comment type="caution">
    <text evidence="2">The sequence shown here is derived from an EMBL/GenBank/DDBJ whole genome shotgun (WGS) entry which is preliminary data.</text>
</comment>
<feature type="domain" description="Heterokaryon incompatibility" evidence="1">
    <location>
        <begin position="22"/>
        <end position="116"/>
    </location>
</feature>
<dbReference type="AlphaFoldDB" id="A0AA43QPR1"/>
<organism evidence="2 3">
    <name type="scientific">Ramalina farinacea</name>
    <dbReference type="NCBI Taxonomy" id="258253"/>
    <lineage>
        <taxon>Eukaryota</taxon>
        <taxon>Fungi</taxon>
        <taxon>Dikarya</taxon>
        <taxon>Ascomycota</taxon>
        <taxon>Pezizomycotina</taxon>
        <taxon>Lecanoromycetes</taxon>
        <taxon>OSLEUM clade</taxon>
        <taxon>Lecanoromycetidae</taxon>
        <taxon>Lecanorales</taxon>
        <taxon>Lecanorineae</taxon>
        <taxon>Ramalinaceae</taxon>
        <taxon>Ramalina</taxon>
    </lineage>
</organism>
<protein>
    <recommendedName>
        <fullName evidence="1">Heterokaryon incompatibility domain-containing protein</fullName>
    </recommendedName>
</protein>
<accession>A0AA43QPR1</accession>
<gene>
    <name evidence="2" type="ORF">OHK93_001588</name>
</gene>
<dbReference type="PANTHER" id="PTHR10622">
    <property type="entry name" value="HET DOMAIN-CONTAINING PROTEIN"/>
    <property type="match status" value="1"/>
</dbReference>
<dbReference type="Proteomes" id="UP001161017">
    <property type="component" value="Unassembled WGS sequence"/>
</dbReference>
<proteinExistence type="predicted"/>
<evidence type="ECO:0000313" key="3">
    <source>
        <dbReference type="Proteomes" id="UP001161017"/>
    </source>
</evidence>